<organism evidence="2">
    <name type="scientific">viral metagenome</name>
    <dbReference type="NCBI Taxonomy" id="1070528"/>
    <lineage>
        <taxon>unclassified sequences</taxon>
        <taxon>metagenomes</taxon>
        <taxon>organismal metagenomes</taxon>
    </lineage>
</organism>
<evidence type="ECO:0000256" key="1">
    <source>
        <dbReference type="SAM" id="MobiDB-lite"/>
    </source>
</evidence>
<feature type="compositionally biased region" description="Low complexity" evidence="1">
    <location>
        <begin position="28"/>
        <end position="39"/>
    </location>
</feature>
<name>A0A6C0KDF1_9ZZZZ</name>
<reference evidence="2" key="1">
    <citation type="journal article" date="2020" name="Nature">
        <title>Giant virus diversity and host interactions through global metagenomics.</title>
        <authorList>
            <person name="Schulz F."/>
            <person name="Roux S."/>
            <person name="Paez-Espino D."/>
            <person name="Jungbluth S."/>
            <person name="Walsh D.A."/>
            <person name="Denef V.J."/>
            <person name="McMahon K.D."/>
            <person name="Konstantinidis K.T."/>
            <person name="Eloe-Fadrosh E.A."/>
            <person name="Kyrpides N.C."/>
            <person name="Woyke T."/>
        </authorList>
    </citation>
    <scope>NUCLEOTIDE SEQUENCE</scope>
    <source>
        <strain evidence="2">GVMAG-S-3300010158-109</strain>
    </source>
</reference>
<feature type="region of interest" description="Disordered" evidence="1">
    <location>
        <begin position="1"/>
        <end position="60"/>
    </location>
</feature>
<sequence length="337" mass="37055">MSAPAKPSKTIQAPQKQQISPALPPRASQQSKLPQKQLSTPVPVSKPAPTVSSQQAKPMPIPLVSPPTPVPAQVVSVPSPPTPVPAQVVSAPSPPMPVPAPVVSPPVSNMSTVSAPTNSVSATPASSLHDRVQQNRLYQQKMTTELTKFLKVYNQLGHKPIEIDMTNNKNYAVVIRTLGNYLYTTNIDDWISSTISLGDNLEINMSVFTNTSYQTPVQAFLRQLNTAFNGNLDNEIHDYLATTSDFTDIEKVVCYEFYGYMSRLQVAMKQGIFKDSIQHSVTSTETISSYSVPMQEFNDYTKIVSVDPIKYNIIDRFNKALPDIASKKVQPDIFFDA</sequence>
<evidence type="ECO:0000313" key="2">
    <source>
        <dbReference type="EMBL" id="QHU15689.1"/>
    </source>
</evidence>
<feature type="compositionally biased region" description="Polar residues" evidence="1">
    <location>
        <begin position="9"/>
        <end position="20"/>
    </location>
</feature>
<accession>A0A6C0KDF1</accession>
<dbReference type="EMBL" id="MN740867">
    <property type="protein sequence ID" value="QHU15689.1"/>
    <property type="molecule type" value="Genomic_DNA"/>
</dbReference>
<proteinExistence type="predicted"/>
<protein>
    <submittedName>
        <fullName evidence="2">Uncharacterized protein</fullName>
    </submittedName>
</protein>
<dbReference type="AlphaFoldDB" id="A0A6C0KDF1"/>